<evidence type="ECO:0000313" key="3">
    <source>
        <dbReference type="Proteomes" id="UP000006844"/>
    </source>
</evidence>
<proteinExistence type="predicted"/>
<dbReference type="AlphaFoldDB" id="E8UZY2"/>
<dbReference type="KEGG" id="tsa:AciPR4_0221"/>
<feature type="compositionally biased region" description="Low complexity" evidence="1">
    <location>
        <begin position="83"/>
        <end position="96"/>
    </location>
</feature>
<dbReference type="Proteomes" id="UP000006844">
    <property type="component" value="Chromosome"/>
</dbReference>
<evidence type="ECO:0000256" key="1">
    <source>
        <dbReference type="SAM" id="MobiDB-lite"/>
    </source>
</evidence>
<reference evidence="2 3" key="1">
    <citation type="journal article" date="2012" name="Stand. Genomic Sci.">
        <title>Complete genome sequence of Terriglobus saanensis type strain SP1PR4(T), an Acidobacteria from tundra soil.</title>
        <authorList>
            <person name="Rawat S.R."/>
            <person name="Mannisto M.K."/>
            <person name="Starovoytov V."/>
            <person name="Goodwin L."/>
            <person name="Nolan M."/>
            <person name="Hauser L."/>
            <person name="Land M."/>
            <person name="Davenport K.W."/>
            <person name="Woyke T."/>
            <person name="Haggblom M.M."/>
        </authorList>
    </citation>
    <scope>NUCLEOTIDE SEQUENCE</scope>
    <source>
        <strain evidence="3">ATCC BAA-1853 / DSM 23119 / SP1PR4</strain>
    </source>
</reference>
<gene>
    <name evidence="2" type="ordered locus">AciPR4_0221</name>
</gene>
<dbReference type="EMBL" id="CP002467">
    <property type="protein sequence ID" value="ADV81059.1"/>
    <property type="molecule type" value="Genomic_DNA"/>
</dbReference>
<sequence length="397" mass="43100">MMSGAPSSIQKKCWQKNATGRRLSRLARLRAIERRWVRSLRLIFLGSSLLFSIAYGSAQQTSEALNTLPESPGSSISGRESAGEQSEQKSSSSISGTVLDLNGGIVPEAKVTLKMEGASAETVITSDGEGNFRFSSLPSGKYSVTISSPGLETLKLDEIVLHEGQNHQLPKIALPLLRTSTDVQVVVTQKELAVEQVKLAEKQRVLGIVPNFYSSYIWNAAPLPAKQKFDLAMKSRTDPVAFVITGVVAGIEQARDRFPAYGQGTEGYAKRYGASYATSAVGRFMGYAVLPSVFHQDPRYFYMGSGSTRSRAFYAMTRPFVTRGDNGRSQPNYSYILGSFIAGGVSNLYHPADDRGARLTVDNALLGIAASSIGNLVREFVLRKYTPSVPNYAQGKP</sequence>
<dbReference type="SUPFAM" id="SSF49464">
    <property type="entry name" value="Carboxypeptidase regulatory domain-like"/>
    <property type="match status" value="1"/>
</dbReference>
<dbReference type="STRING" id="401053.AciPR4_0221"/>
<dbReference type="eggNOG" id="COG1629">
    <property type="taxonomic scope" value="Bacteria"/>
</dbReference>
<name>E8UZY2_TERSS</name>
<dbReference type="Pfam" id="PF13620">
    <property type="entry name" value="CarboxypepD_reg"/>
    <property type="match status" value="1"/>
</dbReference>
<dbReference type="InterPro" id="IPR008969">
    <property type="entry name" value="CarboxyPept-like_regulatory"/>
</dbReference>
<feature type="region of interest" description="Disordered" evidence="1">
    <location>
        <begin position="64"/>
        <end position="96"/>
    </location>
</feature>
<protein>
    <recommendedName>
        <fullName evidence="4">Carboxypeptidase regulatory-like domain-containing protein</fullName>
    </recommendedName>
</protein>
<dbReference type="HOGENOM" id="CLU_053531_0_0_0"/>
<accession>E8UZY2</accession>
<feature type="compositionally biased region" description="Polar residues" evidence="1">
    <location>
        <begin position="64"/>
        <end position="78"/>
    </location>
</feature>
<dbReference type="Gene3D" id="2.60.40.1120">
    <property type="entry name" value="Carboxypeptidase-like, regulatory domain"/>
    <property type="match status" value="1"/>
</dbReference>
<keyword evidence="3" id="KW-1185">Reference proteome</keyword>
<organism evidence="2 3">
    <name type="scientific">Terriglobus saanensis (strain ATCC BAA-1853 / DSM 23119 / SP1PR4)</name>
    <dbReference type="NCBI Taxonomy" id="401053"/>
    <lineage>
        <taxon>Bacteria</taxon>
        <taxon>Pseudomonadati</taxon>
        <taxon>Acidobacteriota</taxon>
        <taxon>Terriglobia</taxon>
        <taxon>Terriglobales</taxon>
        <taxon>Acidobacteriaceae</taxon>
        <taxon>Terriglobus</taxon>
    </lineage>
</organism>
<evidence type="ECO:0000313" key="2">
    <source>
        <dbReference type="EMBL" id="ADV81059.1"/>
    </source>
</evidence>
<evidence type="ECO:0008006" key="4">
    <source>
        <dbReference type="Google" id="ProtNLM"/>
    </source>
</evidence>